<organism evidence="5 6">
    <name type="scientific">Actinacidiphila alni</name>
    <dbReference type="NCBI Taxonomy" id="380248"/>
    <lineage>
        <taxon>Bacteria</taxon>
        <taxon>Bacillati</taxon>
        <taxon>Actinomycetota</taxon>
        <taxon>Actinomycetes</taxon>
        <taxon>Kitasatosporales</taxon>
        <taxon>Streptomycetaceae</taxon>
        <taxon>Actinacidiphila</taxon>
    </lineage>
</organism>
<dbReference type="InterPro" id="IPR051361">
    <property type="entry name" value="ThrE/Ser_Exporter"/>
</dbReference>
<dbReference type="Pfam" id="PF06738">
    <property type="entry name" value="ThrE"/>
    <property type="match status" value="1"/>
</dbReference>
<keyword evidence="6" id="KW-1185">Reference proteome</keyword>
<reference evidence="6" key="1">
    <citation type="submission" date="2016-10" db="EMBL/GenBank/DDBJ databases">
        <authorList>
            <person name="Varghese N."/>
            <person name="Submissions S."/>
        </authorList>
    </citation>
    <scope>NUCLEOTIDE SEQUENCE [LARGE SCALE GENOMIC DNA]</scope>
    <source>
        <strain evidence="6">CGMCC 4.3510</strain>
    </source>
</reference>
<feature type="domain" description="Threonine/serine exporter-like N-terminal" evidence="4">
    <location>
        <begin position="32"/>
        <end position="265"/>
    </location>
</feature>
<evidence type="ECO:0000256" key="3">
    <source>
        <dbReference type="SAM" id="Phobius"/>
    </source>
</evidence>
<protein>
    <submittedName>
        <fullName evidence="5">Uncharacterized membrane protein YjjP, DUF1212 family</fullName>
    </submittedName>
</protein>
<dbReference type="STRING" id="380248.SAMN05216251_10226"/>
<name>A0A1I1YKR1_9ACTN</name>
<dbReference type="PANTHER" id="PTHR31082:SF4">
    <property type="entry name" value="PHEROMONE-REGULATED MEMBRANE PROTEIN 10"/>
    <property type="match status" value="1"/>
</dbReference>
<feature type="transmembrane region" description="Helical" evidence="3">
    <location>
        <begin position="181"/>
        <end position="201"/>
    </location>
</feature>
<feature type="transmembrane region" description="Helical" evidence="3">
    <location>
        <begin position="213"/>
        <end position="238"/>
    </location>
</feature>
<dbReference type="RefSeq" id="WP_245795685.1">
    <property type="nucleotide sequence ID" value="NZ_FONG01000002.1"/>
</dbReference>
<keyword evidence="3" id="KW-0812">Transmembrane</keyword>
<feature type="transmembrane region" description="Helical" evidence="3">
    <location>
        <begin position="308"/>
        <end position="327"/>
    </location>
</feature>
<dbReference type="GO" id="GO:0022857">
    <property type="term" value="F:transmembrane transporter activity"/>
    <property type="evidence" value="ECO:0007669"/>
    <property type="project" value="InterPro"/>
</dbReference>
<feature type="transmembrane region" description="Helical" evidence="3">
    <location>
        <begin position="245"/>
        <end position="265"/>
    </location>
</feature>
<evidence type="ECO:0000256" key="2">
    <source>
        <dbReference type="SAM" id="MobiDB-lite"/>
    </source>
</evidence>
<gene>
    <name evidence="5" type="ORF">SAMN05216251_10226</name>
</gene>
<feature type="transmembrane region" description="Helical" evidence="3">
    <location>
        <begin position="132"/>
        <end position="151"/>
    </location>
</feature>
<dbReference type="EMBL" id="FONG01000002">
    <property type="protein sequence ID" value="SFE18743.1"/>
    <property type="molecule type" value="Genomic_DNA"/>
</dbReference>
<feature type="transmembrane region" description="Helical" evidence="3">
    <location>
        <begin position="333"/>
        <end position="352"/>
    </location>
</feature>
<feature type="transmembrane region" description="Helical" evidence="3">
    <location>
        <begin position="398"/>
        <end position="416"/>
    </location>
</feature>
<feature type="transmembrane region" description="Helical" evidence="3">
    <location>
        <begin position="359"/>
        <end position="378"/>
    </location>
</feature>
<evidence type="ECO:0000259" key="4">
    <source>
        <dbReference type="Pfam" id="PF06738"/>
    </source>
</evidence>
<feature type="transmembrane region" description="Helical" evidence="3">
    <location>
        <begin position="157"/>
        <end position="174"/>
    </location>
</feature>
<dbReference type="AlphaFoldDB" id="A0A1I1YKR1"/>
<proteinExistence type="inferred from homology"/>
<feature type="compositionally biased region" description="Low complexity" evidence="2">
    <location>
        <begin position="1"/>
        <end position="13"/>
    </location>
</feature>
<comment type="similarity">
    <text evidence="1">Belongs to the ThrE exporter (TC 2.A.79) family.</text>
</comment>
<accession>A0A1I1YKR1</accession>
<keyword evidence="3" id="KW-0472">Membrane</keyword>
<keyword evidence="3" id="KW-1133">Transmembrane helix</keyword>
<evidence type="ECO:0000313" key="6">
    <source>
        <dbReference type="Proteomes" id="UP000199323"/>
    </source>
</evidence>
<sequence length="437" mass="45262">MTAADTGRTGATGPHQEEAHEEEVGFLKELTGLLLRTSGEGAEQIETSVRSAARGLGATADLVVVPDGATVTVGSHGRTTTVAVRGFPEVFRMDQVVALKPLLGRVSAGSVGAAAAGRELAAITSARPPYAWWLRLIGITLFAVGFAPLMQPTWYEVWTSAVLGAITATLAVAAERAPRLATVLPVVAATVVSLVTLEVFARTPAHGGPVLLMLPALFFFVPGDYLSAATAELAAGFLTTGAIRLVYAVFLLVQLYLGVMLGLVITGRSRHALFDVAADGDLPRWALFLAWIVFTAGTVLAFAVPMRLLWPLLLLVYATVGVQSGVTKLIGEVGGTFVAAVALGLATTWLAAHPDRPPRIVLLLPGFFTLTVGSLGMRGLTALAGGYPVRGFQDLTKMVTIVTAIAAGLLLGAVLARREDMASGPGPAPGPAPGHGP</sequence>
<dbReference type="PANTHER" id="PTHR31082">
    <property type="entry name" value="PHEROMONE-REGULATED MEMBRANE PROTEIN 10"/>
    <property type="match status" value="1"/>
</dbReference>
<feature type="region of interest" description="Disordered" evidence="2">
    <location>
        <begin position="1"/>
        <end position="21"/>
    </location>
</feature>
<dbReference type="Proteomes" id="UP000199323">
    <property type="component" value="Unassembled WGS sequence"/>
</dbReference>
<feature type="transmembrane region" description="Helical" evidence="3">
    <location>
        <begin position="285"/>
        <end position="303"/>
    </location>
</feature>
<evidence type="ECO:0000313" key="5">
    <source>
        <dbReference type="EMBL" id="SFE18743.1"/>
    </source>
</evidence>
<dbReference type="InterPro" id="IPR010619">
    <property type="entry name" value="ThrE-like_N"/>
</dbReference>
<evidence type="ECO:0000256" key="1">
    <source>
        <dbReference type="ARBA" id="ARBA00034125"/>
    </source>
</evidence>